<keyword evidence="3" id="KW-0560">Oxidoreductase</keyword>
<evidence type="ECO:0000313" key="4">
    <source>
        <dbReference type="EMBL" id="KAJ5115184.1"/>
    </source>
</evidence>
<protein>
    <submittedName>
        <fullName evidence="4">Uncharacterized protein</fullName>
    </submittedName>
</protein>
<dbReference type="Proteomes" id="UP001141434">
    <property type="component" value="Unassembled WGS sequence"/>
</dbReference>
<dbReference type="GeneID" id="81390694"/>
<evidence type="ECO:0000313" key="5">
    <source>
        <dbReference type="Proteomes" id="UP001141434"/>
    </source>
</evidence>
<keyword evidence="2" id="KW-0521">NADP</keyword>
<gene>
    <name evidence="4" type="ORF">NUU61_000943</name>
</gene>
<dbReference type="SUPFAM" id="SSF51735">
    <property type="entry name" value="NAD(P)-binding Rossmann-fold domains"/>
    <property type="match status" value="1"/>
</dbReference>
<dbReference type="InterPro" id="IPR020904">
    <property type="entry name" value="Sc_DH/Rdtase_CS"/>
</dbReference>
<comment type="caution">
    <text evidence="4">The sequence shown here is derived from an EMBL/GenBank/DDBJ whole genome shotgun (WGS) entry which is preliminary data.</text>
</comment>
<dbReference type="PANTHER" id="PTHR43669">
    <property type="entry name" value="5-KETO-D-GLUCONATE 5-REDUCTASE"/>
    <property type="match status" value="1"/>
</dbReference>
<name>A0A9W9KQ69_9EURO</name>
<dbReference type="PANTHER" id="PTHR43669:SF11">
    <property type="entry name" value="SHORT-CHAIN DEHYDROGENASE_OXIDOREDUCTASE"/>
    <property type="match status" value="1"/>
</dbReference>
<dbReference type="GO" id="GO:0016491">
    <property type="term" value="F:oxidoreductase activity"/>
    <property type="evidence" value="ECO:0007669"/>
    <property type="project" value="UniProtKB-KW"/>
</dbReference>
<dbReference type="Pfam" id="PF00106">
    <property type="entry name" value="adh_short"/>
    <property type="match status" value="1"/>
</dbReference>
<sequence length="268" mass="29893">MPFTYKKVLVIGATSGIGKALADKLVENGTQLIVCGRRQENLDALVAQHGNVQVKAKAFDIMHLEQIPQFASEIIAENPDLDCVFANSGIQRPFDFSKPDTVDLDIFDQELITNYTSAVRLAKAFIPHLQKQSAQTALAFTTSQMALVPMMRCPNYGASKAALHHFILALRTQLQDGPGNIKVLEIYPPAVQTELHDAKHQPDLKDGHLIGMPLQEFMDEVWSRLLQGEDQIPVGSANDIFDAFETKRQTMYQQMTEMLAGLLKQFLR</sequence>
<reference evidence="4" key="1">
    <citation type="submission" date="2022-11" db="EMBL/GenBank/DDBJ databases">
        <authorList>
            <person name="Petersen C."/>
        </authorList>
    </citation>
    <scope>NUCLEOTIDE SEQUENCE</scope>
    <source>
        <strain evidence="4">IBT 34128</strain>
    </source>
</reference>
<dbReference type="PROSITE" id="PS00061">
    <property type="entry name" value="ADH_SHORT"/>
    <property type="match status" value="1"/>
</dbReference>
<evidence type="ECO:0000256" key="1">
    <source>
        <dbReference type="ARBA" id="ARBA00006484"/>
    </source>
</evidence>
<reference evidence="4" key="2">
    <citation type="journal article" date="2023" name="IMA Fungus">
        <title>Comparative genomic study of the Penicillium genus elucidates a diverse pangenome and 15 lateral gene transfer events.</title>
        <authorList>
            <person name="Petersen C."/>
            <person name="Sorensen T."/>
            <person name="Nielsen M.R."/>
            <person name="Sondergaard T.E."/>
            <person name="Sorensen J.L."/>
            <person name="Fitzpatrick D.A."/>
            <person name="Frisvad J.C."/>
            <person name="Nielsen K.L."/>
        </authorList>
    </citation>
    <scope>NUCLEOTIDE SEQUENCE</scope>
    <source>
        <strain evidence="4">IBT 34128</strain>
    </source>
</reference>
<dbReference type="RefSeq" id="XP_056516376.1">
    <property type="nucleotide sequence ID" value="XM_056651526.1"/>
</dbReference>
<organism evidence="4 5">
    <name type="scientific">Penicillium alfredii</name>
    <dbReference type="NCBI Taxonomy" id="1506179"/>
    <lineage>
        <taxon>Eukaryota</taxon>
        <taxon>Fungi</taxon>
        <taxon>Dikarya</taxon>
        <taxon>Ascomycota</taxon>
        <taxon>Pezizomycotina</taxon>
        <taxon>Eurotiomycetes</taxon>
        <taxon>Eurotiomycetidae</taxon>
        <taxon>Eurotiales</taxon>
        <taxon>Aspergillaceae</taxon>
        <taxon>Penicillium</taxon>
    </lineage>
</organism>
<evidence type="ECO:0000256" key="3">
    <source>
        <dbReference type="ARBA" id="ARBA00023002"/>
    </source>
</evidence>
<dbReference type="CDD" id="cd05370">
    <property type="entry name" value="SDR_c2"/>
    <property type="match status" value="1"/>
</dbReference>
<evidence type="ECO:0000256" key="2">
    <source>
        <dbReference type="ARBA" id="ARBA00022857"/>
    </source>
</evidence>
<dbReference type="AlphaFoldDB" id="A0A9W9KQ69"/>
<dbReference type="EMBL" id="JAPMSZ010000001">
    <property type="protein sequence ID" value="KAJ5115184.1"/>
    <property type="molecule type" value="Genomic_DNA"/>
</dbReference>
<accession>A0A9W9KQ69</accession>
<keyword evidence="5" id="KW-1185">Reference proteome</keyword>
<dbReference type="InterPro" id="IPR002347">
    <property type="entry name" value="SDR_fam"/>
</dbReference>
<comment type="similarity">
    <text evidence="1">Belongs to the short-chain dehydrogenases/reductases (SDR) family.</text>
</comment>
<dbReference type="PRINTS" id="PR00081">
    <property type="entry name" value="GDHRDH"/>
</dbReference>
<proteinExistence type="inferred from homology"/>
<dbReference type="InterPro" id="IPR036291">
    <property type="entry name" value="NAD(P)-bd_dom_sf"/>
</dbReference>
<dbReference type="OrthoDB" id="37659at2759"/>
<dbReference type="Gene3D" id="3.40.50.720">
    <property type="entry name" value="NAD(P)-binding Rossmann-like Domain"/>
    <property type="match status" value="1"/>
</dbReference>